<dbReference type="OMA" id="NYERICQ"/>
<evidence type="ECO:0000313" key="2">
    <source>
        <dbReference type="Proteomes" id="UP000198287"/>
    </source>
</evidence>
<gene>
    <name evidence="1" type="ORF">Fcan01_27427</name>
</gene>
<dbReference type="Proteomes" id="UP000198287">
    <property type="component" value="Unassembled WGS sequence"/>
</dbReference>
<proteinExistence type="predicted"/>
<comment type="caution">
    <text evidence="1">The sequence shown here is derived from an EMBL/GenBank/DDBJ whole genome shotgun (WGS) entry which is preliminary data.</text>
</comment>
<name>A0A226CYS1_FOLCA</name>
<organism evidence="1 2">
    <name type="scientific">Folsomia candida</name>
    <name type="common">Springtail</name>
    <dbReference type="NCBI Taxonomy" id="158441"/>
    <lineage>
        <taxon>Eukaryota</taxon>
        <taxon>Metazoa</taxon>
        <taxon>Ecdysozoa</taxon>
        <taxon>Arthropoda</taxon>
        <taxon>Hexapoda</taxon>
        <taxon>Collembola</taxon>
        <taxon>Entomobryomorpha</taxon>
        <taxon>Isotomoidea</taxon>
        <taxon>Isotomidae</taxon>
        <taxon>Proisotominae</taxon>
        <taxon>Folsomia</taxon>
    </lineage>
</organism>
<protein>
    <submittedName>
        <fullName evidence="1">Uncharacterized protein</fullName>
    </submittedName>
</protein>
<reference evidence="1 2" key="1">
    <citation type="submission" date="2015-12" db="EMBL/GenBank/DDBJ databases">
        <title>The genome of Folsomia candida.</title>
        <authorList>
            <person name="Faddeeva A."/>
            <person name="Derks M.F."/>
            <person name="Anvar Y."/>
            <person name="Smit S."/>
            <person name="Van Straalen N."/>
            <person name="Roelofs D."/>
        </authorList>
    </citation>
    <scope>NUCLEOTIDE SEQUENCE [LARGE SCALE GENOMIC DNA]</scope>
    <source>
        <strain evidence="1 2">VU population</strain>
        <tissue evidence="1">Whole body</tissue>
    </source>
</reference>
<keyword evidence="2" id="KW-1185">Reference proteome</keyword>
<sequence length="120" mass="14052">MECDSVHAAIECQLKNKIISVPQDYVKVCEDARFKQPYVAIYLDHDFFTDYSGKKHQQYPPIRSGLKTGDPCVTNLRALRYNPGRTMSFKLDHRTGEWKELPQNRKLWLTQNFLSCILKD</sequence>
<accession>A0A226CYS1</accession>
<evidence type="ECO:0000313" key="1">
    <source>
        <dbReference type="EMBL" id="OXA37764.1"/>
    </source>
</evidence>
<dbReference type="EMBL" id="LNIX01000052">
    <property type="protein sequence ID" value="OXA37764.1"/>
    <property type="molecule type" value="Genomic_DNA"/>
</dbReference>
<dbReference type="AlphaFoldDB" id="A0A226CYS1"/>